<evidence type="ECO:0000313" key="1">
    <source>
        <dbReference type="EMBL" id="CAH1954533.1"/>
    </source>
</evidence>
<dbReference type="PANTHER" id="PTHR33939:SF1">
    <property type="entry name" value="DUF4371 DOMAIN-CONTAINING PROTEIN"/>
    <property type="match status" value="1"/>
</dbReference>
<dbReference type="Gene3D" id="3.30.420.10">
    <property type="entry name" value="Ribonuclease H-like superfamily/Ribonuclease H"/>
    <property type="match status" value="1"/>
</dbReference>
<comment type="caution">
    <text evidence="1">The sequence shown here is derived from an EMBL/GenBank/DDBJ whole genome shotgun (WGS) entry which is preliminary data.</text>
</comment>
<gene>
    <name evidence="1" type="ORF">ACAOBT_LOCUS601</name>
</gene>
<keyword evidence="2" id="KW-1185">Reference proteome</keyword>
<dbReference type="EMBL" id="CAKOFQ010006655">
    <property type="protein sequence ID" value="CAH1954533.1"/>
    <property type="molecule type" value="Genomic_DNA"/>
</dbReference>
<dbReference type="InterPro" id="IPR036397">
    <property type="entry name" value="RNaseH_sf"/>
</dbReference>
<protein>
    <recommendedName>
        <fullName evidence="3">Tc1-like transposase DDE domain-containing protein</fullName>
    </recommendedName>
</protein>
<sequence length="433" mass="50787">MPTTVTKIMESGDIPSLHWENAPSHEEMVDEPVQAEFFHKDLKEQTQRVILNMYDCLKNENPDSSQNQILNRICILTKISRSTIYRVIKRGDVVNHSFHRKRIGQKLKRIDVGFQEDIRRIIYGFYKENLVPTLEMIRDKLKDYPEDFYNYKCLDSLHCIVKLCGFQYKKLDKIMVIMESFRIVELRQECLHKVKIYREQKINLIYLDETWYDTHDVVQYGWVDDSNNENGFIPNALLLSAKNIKESCADYHEDMTSDLFEKWIEQQLIPNISPNSVIIMDNAPYHSRQKNKIPNTGTKKQDIIDFMKDKGMEIPQKSTKAILLDLIKRQKFEKEYVVDNLLQQNGHEVLRLPPYYCIFNPIELVWAALKKNESLLATIRDAVSHIAATDLWKQCSRHIIEKENEYCVLPPVNPVVIPLQDDSSDSSEGEDDI</sequence>
<reference evidence="1" key="1">
    <citation type="submission" date="2022-03" db="EMBL/GenBank/DDBJ databases">
        <authorList>
            <person name="Sayadi A."/>
        </authorList>
    </citation>
    <scope>NUCLEOTIDE SEQUENCE</scope>
</reference>
<evidence type="ECO:0008006" key="3">
    <source>
        <dbReference type="Google" id="ProtNLM"/>
    </source>
</evidence>
<evidence type="ECO:0000313" key="2">
    <source>
        <dbReference type="Proteomes" id="UP001152888"/>
    </source>
</evidence>
<dbReference type="PANTHER" id="PTHR33939">
    <property type="entry name" value="PROTEIN CBG22215"/>
    <property type="match status" value="1"/>
</dbReference>
<name>A0A9P0NSM2_ACAOB</name>
<dbReference type="Proteomes" id="UP001152888">
    <property type="component" value="Unassembled WGS sequence"/>
</dbReference>
<proteinExistence type="predicted"/>
<dbReference type="GO" id="GO:0003676">
    <property type="term" value="F:nucleic acid binding"/>
    <property type="evidence" value="ECO:0007669"/>
    <property type="project" value="InterPro"/>
</dbReference>
<dbReference type="OrthoDB" id="10048767at2759"/>
<dbReference type="AlphaFoldDB" id="A0A9P0NSM2"/>
<accession>A0A9P0NSM2</accession>
<organism evidence="1 2">
    <name type="scientific">Acanthoscelides obtectus</name>
    <name type="common">Bean weevil</name>
    <name type="synonym">Bruchus obtectus</name>
    <dbReference type="NCBI Taxonomy" id="200917"/>
    <lineage>
        <taxon>Eukaryota</taxon>
        <taxon>Metazoa</taxon>
        <taxon>Ecdysozoa</taxon>
        <taxon>Arthropoda</taxon>
        <taxon>Hexapoda</taxon>
        <taxon>Insecta</taxon>
        <taxon>Pterygota</taxon>
        <taxon>Neoptera</taxon>
        <taxon>Endopterygota</taxon>
        <taxon>Coleoptera</taxon>
        <taxon>Polyphaga</taxon>
        <taxon>Cucujiformia</taxon>
        <taxon>Chrysomeloidea</taxon>
        <taxon>Chrysomelidae</taxon>
        <taxon>Bruchinae</taxon>
        <taxon>Bruchini</taxon>
        <taxon>Acanthoscelides</taxon>
    </lineage>
</organism>